<evidence type="ECO:0000256" key="1">
    <source>
        <dbReference type="ARBA" id="ARBA00004613"/>
    </source>
</evidence>
<dbReference type="FunFam" id="4.10.740.10:FF:000001">
    <property type="entry name" value="vitamin K-dependent protein S"/>
    <property type="match status" value="1"/>
</dbReference>
<evidence type="ECO:0000256" key="12">
    <source>
        <dbReference type="PROSITE-ProRule" id="PRU00076"/>
    </source>
</evidence>
<keyword evidence="9" id="KW-0865">Zymogen</keyword>
<dbReference type="GO" id="GO:0005615">
    <property type="term" value="C:extracellular space"/>
    <property type="evidence" value="ECO:0007669"/>
    <property type="project" value="TreeGrafter"/>
</dbReference>
<feature type="compositionally biased region" description="Polar residues" evidence="13">
    <location>
        <begin position="443"/>
        <end position="457"/>
    </location>
</feature>
<dbReference type="Gene3D" id="4.10.740.10">
    <property type="entry name" value="Coagulation Factor IX"/>
    <property type="match status" value="1"/>
</dbReference>
<evidence type="ECO:0000313" key="18">
    <source>
        <dbReference type="EMBL" id="KAI1885182.1"/>
    </source>
</evidence>
<dbReference type="InterPro" id="IPR001254">
    <property type="entry name" value="Trypsin_dom"/>
</dbReference>
<dbReference type="PROSITE" id="PS50026">
    <property type="entry name" value="EGF_3"/>
    <property type="match status" value="1"/>
</dbReference>
<evidence type="ECO:0000256" key="7">
    <source>
        <dbReference type="ARBA" id="ARBA00022801"/>
    </source>
</evidence>
<keyword evidence="6" id="KW-0677">Repeat</keyword>
<dbReference type="CDD" id="cd00190">
    <property type="entry name" value="Tryp_SPc"/>
    <property type="match status" value="1"/>
</dbReference>
<dbReference type="InterPro" id="IPR001314">
    <property type="entry name" value="Peptidase_S1A"/>
</dbReference>
<evidence type="ECO:0000256" key="6">
    <source>
        <dbReference type="ARBA" id="ARBA00022737"/>
    </source>
</evidence>
<evidence type="ECO:0000256" key="3">
    <source>
        <dbReference type="ARBA" id="ARBA00022536"/>
    </source>
</evidence>
<evidence type="ECO:0000259" key="16">
    <source>
        <dbReference type="PROSITE" id="PS50240"/>
    </source>
</evidence>
<dbReference type="InterPro" id="IPR009003">
    <property type="entry name" value="Peptidase_S1_PA"/>
</dbReference>
<dbReference type="Pfam" id="PF00089">
    <property type="entry name" value="Trypsin"/>
    <property type="match status" value="1"/>
</dbReference>
<keyword evidence="11" id="KW-0325">Glycoprotein</keyword>
<dbReference type="PROSITE" id="PS01186">
    <property type="entry name" value="EGF_2"/>
    <property type="match status" value="1"/>
</dbReference>
<dbReference type="InterPro" id="IPR043504">
    <property type="entry name" value="Peptidase_S1_PA_chymotrypsin"/>
</dbReference>
<dbReference type="PROSITE" id="PS00134">
    <property type="entry name" value="TRYPSIN_HIS"/>
    <property type="match status" value="1"/>
</dbReference>
<evidence type="ECO:0008006" key="20">
    <source>
        <dbReference type="Google" id="ProtNLM"/>
    </source>
</evidence>
<dbReference type="EMBL" id="JAERUA010000021">
    <property type="protein sequence ID" value="KAI1885182.1"/>
    <property type="molecule type" value="Genomic_DNA"/>
</dbReference>
<dbReference type="PRINTS" id="PR00001">
    <property type="entry name" value="GLABLOOD"/>
</dbReference>
<name>A0A8T3CNS5_9TELE</name>
<keyword evidence="19" id="KW-1185">Reference proteome</keyword>
<dbReference type="FunFam" id="2.40.10.10:FF:000013">
    <property type="entry name" value="Coagulation factor X"/>
    <property type="match status" value="1"/>
</dbReference>
<evidence type="ECO:0000313" key="19">
    <source>
        <dbReference type="Proteomes" id="UP000829720"/>
    </source>
</evidence>
<evidence type="ECO:0000259" key="17">
    <source>
        <dbReference type="PROSITE" id="PS50998"/>
    </source>
</evidence>
<gene>
    <name evidence="18" type="ORF">AGOR_G00217550</name>
</gene>
<feature type="domain" description="Peptidase S1" evidence="16">
    <location>
        <begin position="189"/>
        <end position="431"/>
    </location>
</feature>
<dbReference type="PRINTS" id="PR00722">
    <property type="entry name" value="CHYMOTRYPSIN"/>
</dbReference>
<dbReference type="SMART" id="SM00069">
    <property type="entry name" value="GLA"/>
    <property type="match status" value="1"/>
</dbReference>
<comment type="caution">
    <text evidence="18">The sequence shown here is derived from an EMBL/GenBank/DDBJ whole genome shotgun (WGS) entry which is preliminary data.</text>
</comment>
<dbReference type="InterPro" id="IPR012224">
    <property type="entry name" value="Pept_S1A_FX"/>
</dbReference>
<dbReference type="PROSITE" id="PS00022">
    <property type="entry name" value="EGF_1"/>
    <property type="match status" value="1"/>
</dbReference>
<organism evidence="18 19">
    <name type="scientific">Albula goreensis</name>
    <dbReference type="NCBI Taxonomy" id="1534307"/>
    <lineage>
        <taxon>Eukaryota</taxon>
        <taxon>Metazoa</taxon>
        <taxon>Chordata</taxon>
        <taxon>Craniata</taxon>
        <taxon>Vertebrata</taxon>
        <taxon>Euteleostomi</taxon>
        <taxon>Actinopterygii</taxon>
        <taxon>Neopterygii</taxon>
        <taxon>Teleostei</taxon>
        <taxon>Albuliformes</taxon>
        <taxon>Albulidae</taxon>
        <taxon>Albula</taxon>
    </lineage>
</organism>
<keyword evidence="7" id="KW-0378">Hydrolase</keyword>
<keyword evidence="5 14" id="KW-0732">Signal</keyword>
<keyword evidence="4" id="KW-0645">Protease</keyword>
<dbReference type="SUPFAM" id="SSF57630">
    <property type="entry name" value="GLA-domain"/>
    <property type="match status" value="1"/>
</dbReference>
<keyword evidence="10 12" id="KW-1015">Disulfide bond</keyword>
<comment type="subcellular location">
    <subcellularLocation>
        <location evidence="1">Secreted</location>
    </subcellularLocation>
</comment>
<dbReference type="SMART" id="SM00020">
    <property type="entry name" value="Tryp_SPc"/>
    <property type="match status" value="1"/>
</dbReference>
<evidence type="ECO:0000256" key="11">
    <source>
        <dbReference type="ARBA" id="ARBA00023180"/>
    </source>
</evidence>
<dbReference type="OrthoDB" id="10004439at2759"/>
<protein>
    <recommendedName>
        <fullName evidence="20">Coagulation factor VII</fullName>
    </recommendedName>
</protein>
<dbReference type="GO" id="GO:0005509">
    <property type="term" value="F:calcium ion binding"/>
    <property type="evidence" value="ECO:0007669"/>
    <property type="project" value="InterPro"/>
</dbReference>
<keyword evidence="3 12" id="KW-0245">EGF-like domain</keyword>
<feature type="chain" id="PRO_5035777797" description="Coagulation factor VII" evidence="14">
    <location>
        <begin position="20"/>
        <end position="457"/>
    </location>
</feature>
<dbReference type="InterPro" id="IPR000294">
    <property type="entry name" value="GLA_domain"/>
</dbReference>
<dbReference type="Gene3D" id="2.40.10.10">
    <property type="entry name" value="Trypsin-like serine proteases"/>
    <property type="match status" value="2"/>
</dbReference>
<dbReference type="InterPro" id="IPR018114">
    <property type="entry name" value="TRYPSIN_HIS"/>
</dbReference>
<evidence type="ECO:0000256" key="5">
    <source>
        <dbReference type="ARBA" id="ARBA00022729"/>
    </source>
</evidence>
<dbReference type="PROSITE" id="PS50240">
    <property type="entry name" value="TRYPSIN_DOM"/>
    <property type="match status" value="1"/>
</dbReference>
<sequence>MMFRALLLAAVVFSYNASASVFLWKDDAHVVLHRARRANSGFLEELKKGNLERECIEEICNYEEAREVFEDDGKTRQFWITYSGRDPCLTNPCQNNGTCIYIGKDYECQCPEGFEGKYCQEAFEDTLKCLYLNGRCEHFCNGTGARRRCECAEGYALGENGKDCVAQVEYPCGKVPLLSVKNRTAEVRIVGGSHCRRGHCPWQVLLEHKGDSLCGGVIVHQDWVITAAHCVDKRESSDLKVVAGEHNLHVQEGTEQRIAVAEVIVHEKYNAVSGDNDIALLRLQKGVVFSEYAVPVCLPQTEFSHHELSAVRFSTLSGWGGLTTGGNTLPPGTARPTSPIMRKLEVPLISGLECQKSSGVNLTQSMFCAGYLQGPIPACRGDDGSPLVTEYHDTTFLTGLVAWGRGCTTPGYYGIFTRVELFLPWLQDHMSRPQPHPVPDHTTVGQHSHTASTVPRS</sequence>
<evidence type="ECO:0000256" key="10">
    <source>
        <dbReference type="ARBA" id="ARBA00023157"/>
    </source>
</evidence>
<feature type="signal peptide" evidence="14">
    <location>
        <begin position="1"/>
        <end position="19"/>
    </location>
</feature>
<dbReference type="FunFam" id="2.10.25.10:FF:000255">
    <property type="entry name" value="Sushi, nidogen and EGF-like domains 1"/>
    <property type="match status" value="1"/>
</dbReference>
<dbReference type="SUPFAM" id="SSF57196">
    <property type="entry name" value="EGF/Laminin"/>
    <property type="match status" value="2"/>
</dbReference>
<evidence type="ECO:0000256" key="14">
    <source>
        <dbReference type="SAM" id="SignalP"/>
    </source>
</evidence>
<dbReference type="PROSITE" id="PS00011">
    <property type="entry name" value="GLA_1"/>
    <property type="match status" value="1"/>
</dbReference>
<evidence type="ECO:0000256" key="9">
    <source>
        <dbReference type="ARBA" id="ARBA00023145"/>
    </source>
</evidence>
<evidence type="ECO:0000256" key="2">
    <source>
        <dbReference type="ARBA" id="ARBA00022525"/>
    </source>
</evidence>
<dbReference type="AlphaFoldDB" id="A0A8T3CNS5"/>
<proteinExistence type="predicted"/>
<dbReference type="InterPro" id="IPR050442">
    <property type="entry name" value="Peptidase_S1_coag_factors"/>
</dbReference>
<feature type="region of interest" description="Disordered" evidence="13">
    <location>
        <begin position="433"/>
        <end position="457"/>
    </location>
</feature>
<evidence type="ECO:0000256" key="13">
    <source>
        <dbReference type="SAM" id="MobiDB-lite"/>
    </source>
</evidence>
<evidence type="ECO:0000256" key="4">
    <source>
        <dbReference type="ARBA" id="ARBA00022670"/>
    </source>
</evidence>
<dbReference type="CDD" id="cd00054">
    <property type="entry name" value="EGF_CA"/>
    <property type="match status" value="1"/>
</dbReference>
<dbReference type="GO" id="GO:0007596">
    <property type="term" value="P:blood coagulation"/>
    <property type="evidence" value="ECO:0007669"/>
    <property type="project" value="InterPro"/>
</dbReference>
<dbReference type="SUPFAM" id="SSF50494">
    <property type="entry name" value="Trypsin-like serine proteases"/>
    <property type="match status" value="1"/>
</dbReference>
<dbReference type="Gene3D" id="2.10.25.10">
    <property type="entry name" value="Laminin"/>
    <property type="match status" value="2"/>
</dbReference>
<dbReference type="PIRSF" id="PIRSF001143">
    <property type="entry name" value="Factor_X"/>
    <property type="match status" value="1"/>
</dbReference>
<keyword evidence="8" id="KW-0106">Calcium</keyword>
<evidence type="ECO:0000256" key="8">
    <source>
        <dbReference type="ARBA" id="ARBA00022837"/>
    </source>
</evidence>
<dbReference type="Pfam" id="PF00594">
    <property type="entry name" value="Gla"/>
    <property type="match status" value="1"/>
</dbReference>
<dbReference type="Pfam" id="PF00008">
    <property type="entry name" value="EGF"/>
    <property type="match status" value="1"/>
</dbReference>
<dbReference type="InterPro" id="IPR000742">
    <property type="entry name" value="EGF"/>
</dbReference>
<accession>A0A8T3CNS5</accession>
<reference evidence="18" key="1">
    <citation type="submission" date="2021-01" db="EMBL/GenBank/DDBJ databases">
        <authorList>
            <person name="Zahm M."/>
            <person name="Roques C."/>
            <person name="Cabau C."/>
            <person name="Klopp C."/>
            <person name="Donnadieu C."/>
            <person name="Jouanno E."/>
            <person name="Lampietro C."/>
            <person name="Louis A."/>
            <person name="Herpin A."/>
            <person name="Echchiki A."/>
            <person name="Berthelot C."/>
            <person name="Parey E."/>
            <person name="Roest-Crollius H."/>
            <person name="Braasch I."/>
            <person name="Postlethwait J."/>
            <person name="Bobe J."/>
            <person name="Montfort J."/>
            <person name="Bouchez O."/>
            <person name="Begum T."/>
            <person name="Mejri S."/>
            <person name="Adams A."/>
            <person name="Chen W.-J."/>
            <person name="Guiguen Y."/>
        </authorList>
    </citation>
    <scope>NUCLEOTIDE SEQUENCE</scope>
    <source>
        <tissue evidence="18">Blood</tissue>
    </source>
</reference>
<comment type="caution">
    <text evidence="12">Lacks conserved residue(s) required for the propagation of feature annotation.</text>
</comment>
<feature type="domain" description="Gla" evidence="17">
    <location>
        <begin position="38"/>
        <end position="84"/>
    </location>
</feature>
<feature type="domain" description="EGF-like" evidence="15">
    <location>
        <begin position="84"/>
        <end position="120"/>
    </location>
</feature>
<dbReference type="InterPro" id="IPR035972">
    <property type="entry name" value="GLA-like_dom_SF"/>
</dbReference>
<keyword evidence="2" id="KW-0964">Secreted</keyword>
<dbReference type="PANTHER" id="PTHR24278">
    <property type="entry name" value="COAGULATION FACTOR"/>
    <property type="match status" value="1"/>
</dbReference>
<dbReference type="GO" id="GO:0004252">
    <property type="term" value="F:serine-type endopeptidase activity"/>
    <property type="evidence" value="ECO:0007669"/>
    <property type="project" value="InterPro"/>
</dbReference>
<feature type="disulfide bond" evidence="12">
    <location>
        <begin position="110"/>
        <end position="119"/>
    </location>
</feature>
<dbReference type="GO" id="GO:0006508">
    <property type="term" value="P:proteolysis"/>
    <property type="evidence" value="ECO:0007669"/>
    <property type="project" value="UniProtKB-KW"/>
</dbReference>
<dbReference type="InterPro" id="IPR017857">
    <property type="entry name" value="Coagulation_fac-like_Gla_dom"/>
</dbReference>
<dbReference type="PANTHER" id="PTHR24278:SF26">
    <property type="entry name" value="COAGULATION FACTOR VII"/>
    <property type="match status" value="1"/>
</dbReference>
<dbReference type="Proteomes" id="UP000829720">
    <property type="component" value="Unassembled WGS sequence"/>
</dbReference>
<evidence type="ECO:0000259" key="15">
    <source>
        <dbReference type="PROSITE" id="PS50026"/>
    </source>
</evidence>
<dbReference type="SMART" id="SM00181">
    <property type="entry name" value="EGF"/>
    <property type="match status" value="2"/>
</dbReference>
<dbReference type="PROSITE" id="PS50998">
    <property type="entry name" value="GLA_2"/>
    <property type="match status" value="1"/>
</dbReference>